<evidence type="ECO:0000256" key="1">
    <source>
        <dbReference type="ARBA" id="ARBA00022614"/>
    </source>
</evidence>
<dbReference type="SMART" id="SM00364">
    <property type="entry name" value="LRR_BAC"/>
    <property type="match status" value="5"/>
</dbReference>
<proteinExistence type="predicted"/>
<dbReference type="Pfam" id="PF23598">
    <property type="entry name" value="LRR_14"/>
    <property type="match status" value="1"/>
</dbReference>
<evidence type="ECO:0000256" key="2">
    <source>
        <dbReference type="ARBA" id="ARBA00022737"/>
    </source>
</evidence>
<dbReference type="InterPro" id="IPR003591">
    <property type="entry name" value="Leu-rich_rpt_typical-subtyp"/>
</dbReference>
<dbReference type="PROSITE" id="PS51450">
    <property type="entry name" value="LRR"/>
    <property type="match status" value="4"/>
</dbReference>
<feature type="domain" description="Disease resistance R13L4/SHOC-2-like LRR" evidence="4">
    <location>
        <begin position="304"/>
        <end position="384"/>
    </location>
</feature>
<dbReference type="InterPro" id="IPR055414">
    <property type="entry name" value="LRR_R13L4/SHOC2-like"/>
</dbReference>
<feature type="domain" description="Putative zinc-ribbon" evidence="3">
    <location>
        <begin position="1"/>
        <end position="25"/>
    </location>
</feature>
<name>A0A0F9T382_9ZZZZ</name>
<evidence type="ECO:0008006" key="6">
    <source>
        <dbReference type="Google" id="ProtNLM"/>
    </source>
</evidence>
<comment type="caution">
    <text evidence="5">The sequence shown here is derived from an EMBL/GenBank/DDBJ whole genome shotgun (WGS) entry which is preliminary data.</text>
</comment>
<dbReference type="PANTHER" id="PTHR48051">
    <property type="match status" value="1"/>
</dbReference>
<dbReference type="InterPro" id="IPR001611">
    <property type="entry name" value="Leu-rich_rpt"/>
</dbReference>
<dbReference type="Pfam" id="PF13248">
    <property type="entry name" value="Zn_ribbon_3"/>
    <property type="match status" value="1"/>
</dbReference>
<evidence type="ECO:0000259" key="3">
    <source>
        <dbReference type="Pfam" id="PF13248"/>
    </source>
</evidence>
<dbReference type="SMART" id="SM00365">
    <property type="entry name" value="LRR_SD22"/>
    <property type="match status" value="4"/>
</dbReference>
<keyword evidence="1" id="KW-0433">Leucine-rich repeat</keyword>
<dbReference type="InterPro" id="IPR032675">
    <property type="entry name" value="LRR_dom_sf"/>
</dbReference>
<sequence>MKYCPNCGSQNKFSYNFCYKCGKKLKISVVSKAKLGNSPISEFKINNYLTLKLKNGKTVIYIKNKEFLHCKYLLIEIPRDNIEDFEDFSSIDEVSEKLDHSLEEKRRSRNMSAETEFWGHCSNLQAWFEHDYDTRLLHSNLAFPLLKKLTDVGDPKAKRIFTNEIAERITGGHTTVSKYLIEENYLDYFHEEELDVLMDYFKNEIIKDFKSRYGKVLFDFELLACLDLINENIYDSKVLILNRIKESEILDKTSQIEFLINENSISKLALNRCGLHIIPYSIDNFSNLIEIFMTENVIREIPESFGSLTNLKILNLSNNKIKSIPESFGNLSSLEILNLNHNQIEYLPNSIKGLKNLKLFSLWGNNLSTLPEQIGSISSLNVLGLSYNQLKLIPEGISNLKSLHTLDLSNNILEKVPDSLGRLESLHTLWLNNNHLKILPSALSTLTNLKDLYLVNNSLTLSTNTETRELINYLKKMDVNVWK</sequence>
<evidence type="ECO:0000313" key="5">
    <source>
        <dbReference type="EMBL" id="KKN35928.1"/>
    </source>
</evidence>
<dbReference type="InterPro" id="IPR059113">
    <property type="entry name" value="Znf_ribbon"/>
</dbReference>
<dbReference type="SUPFAM" id="SSF52058">
    <property type="entry name" value="L domain-like"/>
    <property type="match status" value="1"/>
</dbReference>
<dbReference type="Gene3D" id="3.80.10.10">
    <property type="entry name" value="Ribonuclease Inhibitor"/>
    <property type="match status" value="2"/>
</dbReference>
<dbReference type="AlphaFoldDB" id="A0A0F9T382"/>
<gene>
    <name evidence="5" type="ORF">LCGC14_0778780</name>
</gene>
<dbReference type="EMBL" id="LAZR01002001">
    <property type="protein sequence ID" value="KKN35928.1"/>
    <property type="molecule type" value="Genomic_DNA"/>
</dbReference>
<dbReference type="SMART" id="SM00369">
    <property type="entry name" value="LRR_TYP"/>
    <property type="match status" value="7"/>
</dbReference>
<dbReference type="Pfam" id="PF13855">
    <property type="entry name" value="LRR_8"/>
    <property type="match status" value="1"/>
</dbReference>
<reference evidence="5" key="1">
    <citation type="journal article" date="2015" name="Nature">
        <title>Complex archaea that bridge the gap between prokaryotes and eukaryotes.</title>
        <authorList>
            <person name="Spang A."/>
            <person name="Saw J.H."/>
            <person name="Jorgensen S.L."/>
            <person name="Zaremba-Niedzwiedzka K."/>
            <person name="Martijn J."/>
            <person name="Lind A.E."/>
            <person name="van Eijk R."/>
            <person name="Schleper C."/>
            <person name="Guy L."/>
            <person name="Ettema T.J."/>
        </authorList>
    </citation>
    <scope>NUCLEOTIDE SEQUENCE</scope>
</reference>
<organism evidence="5">
    <name type="scientific">marine sediment metagenome</name>
    <dbReference type="NCBI Taxonomy" id="412755"/>
    <lineage>
        <taxon>unclassified sequences</taxon>
        <taxon>metagenomes</taxon>
        <taxon>ecological metagenomes</taxon>
    </lineage>
</organism>
<dbReference type="InterPro" id="IPR050216">
    <property type="entry name" value="LRR_domain-containing"/>
</dbReference>
<dbReference type="PANTHER" id="PTHR48051:SF1">
    <property type="entry name" value="RAS SUPPRESSOR PROTEIN 1"/>
    <property type="match status" value="1"/>
</dbReference>
<evidence type="ECO:0000259" key="4">
    <source>
        <dbReference type="Pfam" id="PF23598"/>
    </source>
</evidence>
<accession>A0A0F9T382</accession>
<keyword evidence="2" id="KW-0677">Repeat</keyword>
<dbReference type="GO" id="GO:0005737">
    <property type="term" value="C:cytoplasm"/>
    <property type="evidence" value="ECO:0007669"/>
    <property type="project" value="TreeGrafter"/>
</dbReference>
<protein>
    <recommendedName>
        <fullName evidence="6">Zinc-ribbon domain-containing protein</fullName>
    </recommendedName>
</protein>